<reference evidence="6" key="2">
    <citation type="journal article" date="2010" name="Stand. Genomic Sci.">
        <title>Complete genome sequence of Thermosphaera aggregans type strain (M11TLT).</title>
        <authorList>
            <person name="Spring S."/>
            <person name="Rachel R."/>
            <person name="Lapidus A."/>
            <person name="Davenport K."/>
            <person name="Tice H."/>
            <person name="Copeland A."/>
            <person name="Cheng J.-F."/>
            <person name="Lucas S."/>
            <person name="Chen F."/>
            <person name="Nolan M."/>
            <person name="Bruce D."/>
            <person name="Goodwin L."/>
            <person name="Pitluck S."/>
            <person name="Ivanova N."/>
            <person name="Mavromatis K."/>
            <person name="Ovchinnikova G."/>
            <person name="Pati A."/>
            <person name="Chen A."/>
            <person name="Palaniappan K."/>
            <person name="Land M."/>
            <person name="Hauser L."/>
            <person name="Chang Y.-J."/>
            <person name="Jeffries C.C."/>
            <person name="Brettin T."/>
            <person name="Detter J.C."/>
            <person name="Tapia R."/>
            <person name="Han C."/>
            <person name="Heimerl T."/>
            <person name="Weikl F."/>
            <person name="Brambilla E."/>
            <person name="Goker M."/>
            <person name="Bristow J."/>
            <person name="Eisen J.A."/>
            <person name="Markowitz V."/>
            <person name="Hugenholtz P."/>
            <person name="Kyrpides N.C."/>
            <person name="Klenk H.-P."/>
        </authorList>
    </citation>
    <scope>NUCLEOTIDE SEQUENCE [LARGE SCALE GENOMIC DNA]</scope>
    <source>
        <strain evidence="6">DSM 11486 / M11TL</strain>
    </source>
</reference>
<dbReference type="SUPFAM" id="SSF47188">
    <property type="entry name" value="Hemerythrin-like"/>
    <property type="match status" value="1"/>
</dbReference>
<name>D5U131_THEAM</name>
<dbReference type="eggNOG" id="arCOG06577">
    <property type="taxonomic scope" value="Archaea"/>
</dbReference>
<keyword evidence="6" id="KW-1185">Reference proteome</keyword>
<dbReference type="Pfam" id="PF01814">
    <property type="entry name" value="Hemerythrin"/>
    <property type="match status" value="1"/>
</dbReference>
<dbReference type="CDD" id="cd12107">
    <property type="entry name" value="Hemerythrin"/>
    <property type="match status" value="1"/>
</dbReference>
<dbReference type="InterPro" id="IPR050669">
    <property type="entry name" value="Hemerythrin"/>
</dbReference>
<dbReference type="InterPro" id="IPR035938">
    <property type="entry name" value="Hemerythrin-like_sf"/>
</dbReference>
<feature type="domain" description="Hemerythrin-like" evidence="4">
    <location>
        <begin position="121"/>
        <end position="202"/>
    </location>
</feature>
<protein>
    <submittedName>
        <fullName evidence="5">Hemerythrin-like metal-binding protein</fullName>
    </submittedName>
</protein>
<dbReference type="Proteomes" id="UP000002376">
    <property type="component" value="Chromosome"/>
</dbReference>
<evidence type="ECO:0000313" key="6">
    <source>
        <dbReference type="Proteomes" id="UP000002376"/>
    </source>
</evidence>
<accession>D5U131</accession>
<evidence type="ECO:0000256" key="2">
    <source>
        <dbReference type="ARBA" id="ARBA00022723"/>
    </source>
</evidence>
<dbReference type="NCBIfam" id="TIGR02481">
    <property type="entry name" value="hemeryth_dom"/>
    <property type="match status" value="1"/>
</dbReference>
<gene>
    <name evidence="5" type="ordered locus">Tagg_0557</name>
</gene>
<dbReference type="GO" id="GO:0046872">
    <property type="term" value="F:metal ion binding"/>
    <property type="evidence" value="ECO:0007669"/>
    <property type="project" value="UniProtKB-KW"/>
</dbReference>
<dbReference type="InterPro" id="IPR012312">
    <property type="entry name" value="Hemerythrin-like"/>
</dbReference>
<keyword evidence="2" id="KW-0479">Metal-binding</keyword>
<dbReference type="Gene3D" id="1.20.120.50">
    <property type="entry name" value="Hemerythrin-like"/>
    <property type="match status" value="1"/>
</dbReference>
<dbReference type="EMBL" id="CP001939">
    <property type="protein sequence ID" value="ADG90831.1"/>
    <property type="molecule type" value="Genomic_DNA"/>
</dbReference>
<dbReference type="AlphaFoldDB" id="D5U131"/>
<evidence type="ECO:0000313" key="5">
    <source>
        <dbReference type="EMBL" id="ADG90831.1"/>
    </source>
</evidence>
<proteinExistence type="inferred from homology"/>
<keyword evidence="3" id="KW-0408">Iron</keyword>
<comment type="similarity">
    <text evidence="1">Belongs to the hemerythrin family.</text>
</comment>
<evidence type="ECO:0000256" key="1">
    <source>
        <dbReference type="ARBA" id="ARBA00010587"/>
    </source>
</evidence>
<dbReference type="KEGG" id="tag:Tagg_0557"/>
<reference key="3">
    <citation type="submission" date="2010-02" db="EMBL/GenBank/DDBJ databases">
        <title>Complete genome sequence of Thermosphaera aggregans type strain (M11TL).</title>
        <authorList>
            <consortium name="US DOE Joint Genome Institute (JGI-PGF)"/>
            <person name="Spring S."/>
            <person name="Lapidus A."/>
            <person name="Munk C."/>
            <person name="Schroeder M."/>
            <person name="Glavina Del Rio T."/>
            <person name="Tice H."/>
            <person name="Copeland A."/>
            <person name="Cheng J.-F."/>
            <person name="Lucas S."/>
            <person name="Chen F."/>
            <person name="Nolan M."/>
            <person name="Bruce D."/>
            <person name="Goodwin L."/>
            <person name="Pitluck S."/>
            <person name="Ivanova N."/>
            <person name="Mavromatis K."/>
            <person name="Ovchinnikova G."/>
            <person name="Pati A."/>
            <person name="Chen A."/>
            <person name="Palaniappan K."/>
            <person name="Land M."/>
            <person name="Hauser L."/>
            <person name="Chang Y.-J."/>
            <person name="Jeffries C.C."/>
            <person name="Brettin T."/>
            <person name="Detter J.C."/>
            <person name="Tapia R."/>
            <person name="Han C."/>
            <person name="Chain P."/>
            <person name="Heimerl T."/>
            <person name="Weik F."/>
            <person name="Goker M."/>
            <person name="Rachel R."/>
            <person name="Bristow J."/>
            <person name="Eisen J.A."/>
            <person name="Markowitz V."/>
            <person name="Hugenholtz P."/>
            <person name="Kyrpides N.C."/>
            <person name="Klenk H.-P."/>
        </authorList>
    </citation>
    <scope>NUCLEOTIDE SEQUENCE</scope>
    <source>
        <strain>DSM 11486</strain>
    </source>
</reference>
<dbReference type="PANTHER" id="PTHR37164:SF1">
    <property type="entry name" value="BACTERIOHEMERYTHRIN"/>
    <property type="match status" value="1"/>
</dbReference>
<dbReference type="PANTHER" id="PTHR37164">
    <property type="entry name" value="BACTERIOHEMERYTHRIN"/>
    <property type="match status" value="1"/>
</dbReference>
<evidence type="ECO:0000259" key="4">
    <source>
        <dbReference type="Pfam" id="PF01814"/>
    </source>
</evidence>
<sequence length="238" mass="27625">MNIVSRKVSNDLHSLEKLLDISEVIISERVRGNLSRILDSVANANPEEYYFVEIYNEELKARCILVFEGGNLLRVAFGGTDSNVLVNPEDFCRRISDSEIALFKVVLPLLQWKQDMVFGFEPMDSQHEKILHKWNELIRELLRGEGKEAVVLKELVNEVFKHLAYEEDLMRRYKYPKAKQHFKDHEAFRSLLNQLISRADKIGVIGMLRENIGFVYAYLAHLNSADRELASFLKKNIL</sequence>
<dbReference type="InterPro" id="IPR012827">
    <property type="entry name" value="Hemerythrin_metal-bd"/>
</dbReference>
<evidence type="ECO:0000256" key="3">
    <source>
        <dbReference type="ARBA" id="ARBA00023004"/>
    </source>
</evidence>
<dbReference type="STRING" id="633148.Tagg_0557"/>
<reference evidence="5 6" key="1">
    <citation type="journal article" date="2010" name="Stand. Genomic Sci.">
        <title>Complete genome sequence of Thermosphaera aggregans type strain (M11TL).</title>
        <authorList>
            <person name="Spring S."/>
            <person name="Rachel R."/>
            <person name="Lapidus A."/>
            <person name="Davenport K."/>
            <person name="Tice H."/>
            <person name="Copeland A."/>
            <person name="Cheng J.F."/>
            <person name="Lucas S."/>
            <person name="Chen F."/>
            <person name="Nolan M."/>
            <person name="Bruce D."/>
            <person name="Goodwin L."/>
            <person name="Pitluck S."/>
            <person name="Ivanova N."/>
            <person name="Mavromatis K."/>
            <person name="Ovchinnikova G."/>
            <person name="Pati A."/>
            <person name="Chen A."/>
            <person name="Palaniappan K."/>
            <person name="Land M."/>
            <person name="Hauser L."/>
            <person name="Chang Y.J."/>
            <person name="Jeffries C.C."/>
            <person name="Brettin T."/>
            <person name="Detter J.C."/>
            <person name="Tapia R."/>
            <person name="Han C."/>
            <person name="Heimerl T."/>
            <person name="Weikl F."/>
            <person name="Brambilla E."/>
            <person name="Goker M."/>
            <person name="Bristow J."/>
            <person name="Eisen J.A."/>
            <person name="Markowitz V."/>
            <person name="Hugenholtz P."/>
            <person name="Kyrpides N.C."/>
            <person name="Klenk H.P."/>
        </authorList>
    </citation>
    <scope>NUCLEOTIDE SEQUENCE [LARGE SCALE GENOMIC DNA]</scope>
    <source>
        <strain evidence="6">DSM 11486 / M11TL</strain>
    </source>
</reference>
<organism evidence="5 6">
    <name type="scientific">Thermosphaera aggregans (strain DSM 11486 / M11TL)</name>
    <dbReference type="NCBI Taxonomy" id="633148"/>
    <lineage>
        <taxon>Archaea</taxon>
        <taxon>Thermoproteota</taxon>
        <taxon>Thermoprotei</taxon>
        <taxon>Desulfurococcales</taxon>
        <taxon>Desulfurococcaceae</taxon>
        <taxon>Thermosphaera</taxon>
    </lineage>
</organism>
<dbReference type="HOGENOM" id="CLU_1163850_0_0_2"/>